<dbReference type="KEGG" id="cel:CELE_F52G2.3"/>
<evidence type="ECO:0007829" key="6">
    <source>
        <dbReference type="PeptideAtlas" id="O62256"/>
    </source>
</evidence>
<evidence type="ECO:0000313" key="3">
    <source>
        <dbReference type="EMBL" id="CAB05205.2"/>
    </source>
</evidence>
<feature type="domain" description="RSD-2 N-terminal" evidence="2">
    <location>
        <begin position="96"/>
        <end position="178"/>
    </location>
</feature>
<dbReference type="OMA" id="VAENICC"/>
<dbReference type="PIR" id="T22516">
    <property type="entry name" value="T22516"/>
</dbReference>
<dbReference type="Proteomes" id="UP000001940">
    <property type="component" value="Chromosome IV"/>
</dbReference>
<feature type="region of interest" description="Disordered" evidence="1">
    <location>
        <begin position="204"/>
        <end position="311"/>
    </location>
</feature>
<dbReference type="InterPro" id="IPR011508">
    <property type="entry name" value="RSD-2_N"/>
</dbReference>
<accession>O62256</accession>
<dbReference type="GeneID" id="178324"/>
<feature type="region of interest" description="Disordered" evidence="1">
    <location>
        <begin position="536"/>
        <end position="564"/>
    </location>
</feature>
<dbReference type="EMBL" id="BX284604">
    <property type="protein sequence ID" value="CAB05205.2"/>
    <property type="molecule type" value="Genomic_DNA"/>
</dbReference>
<dbReference type="PaxDb" id="6239-F52G2.3"/>
<gene>
    <name evidence="3" type="ORF">CELE_F52G2.3</name>
    <name evidence="3 5" type="ORF">F52G2.3</name>
</gene>
<dbReference type="HOGENOM" id="CLU_518009_0_0_1"/>
<dbReference type="SMR" id="O62256"/>
<dbReference type="eggNOG" id="ENOG502RT7B">
    <property type="taxonomic scope" value="Eukaryota"/>
</dbReference>
<feature type="compositionally biased region" description="Low complexity" evidence="1">
    <location>
        <begin position="280"/>
        <end position="295"/>
    </location>
</feature>
<dbReference type="WormBase" id="F52G2.3">
    <property type="protein sequence ID" value="CE35553"/>
    <property type="gene ID" value="WBGene00009943"/>
</dbReference>
<protein>
    <submittedName>
        <fullName evidence="3">RSD-2 N-terminal domain-containing protein</fullName>
    </submittedName>
</protein>
<reference evidence="3 4" key="1">
    <citation type="journal article" date="1998" name="Science">
        <title>Genome sequence of the nematode C. elegans: a platform for investigating biology.</title>
        <authorList>
            <consortium name="The C. elegans sequencing consortium"/>
            <person name="Sulson J.E."/>
            <person name="Waterston R."/>
        </authorList>
    </citation>
    <scope>NUCLEOTIDE SEQUENCE [LARGE SCALE GENOMIC DNA]</scope>
    <source>
        <strain evidence="3 4">Bristol N2</strain>
    </source>
</reference>
<evidence type="ECO:0000256" key="1">
    <source>
        <dbReference type="SAM" id="MobiDB-lite"/>
    </source>
</evidence>
<dbReference type="IntAct" id="O62256">
    <property type="interactions" value="2"/>
</dbReference>
<feature type="compositionally biased region" description="Polar residues" evidence="1">
    <location>
        <begin position="543"/>
        <end position="564"/>
    </location>
</feature>
<keyword evidence="6" id="KW-1267">Proteomics identification</keyword>
<feature type="compositionally biased region" description="Polar residues" evidence="1">
    <location>
        <begin position="206"/>
        <end position="221"/>
    </location>
</feature>
<dbReference type="InParanoid" id="O62256"/>
<sequence length="651" mass="74146">METRLLVLKYDILNREAICLNRETHELLHANLVESVQPQIGQFLAVENLKIVQIDGVCFISPECGTIVIEPPAPEDCVILPKEKTDVVMFKSWIGFSSDPSHLTYDRNIGYADWYGPVNCSQFKAKNTKVAFFKYLIAVNDLDYKNTGECLMKAVQLVGVIDNRDAAEVRLKMMEFERKRIADIQRTTKQTRLIETVAYPILPSAHQPSSNHSYTGRSSCDSLRPQPVPAARKLSEQPQTVQNQAPYREQINQQRSVTNSIYGEFSGVGRTDQPLETANSRGSTEYYSGRSSSSSDQVIRNEPQLPNPAPILPESMGMVTYENGIMQIVYLRSVQKAAIHYWSKHQITTSLGSVFNCSFKPIPVQATTHWAPFEITAINNVNNEKNEVKTVGKECFALFKVDLSRPEGKFSKWTTIGGNPIFSCEIVGYVMLAHSVLGPQQNQLSILNVAQNYYNRKVAENICCFCRFVRRQVPRMMVDSHWISEDEEVEVFIWELVEIVGASELYRKRQEQLEIGNLGDTADNVKRHNDDIEMQKKRAQQEHFAQQQRPAGSSNSYQTENAQQHSMSNNMQYYHSQAPPVSSRSSISLGETAEFKNKLERTNDMMESLCDAIKKFLDNRQLKETLRGYNPRRLQALEEKLKECSEHLENN</sequence>
<evidence type="ECO:0000313" key="5">
    <source>
        <dbReference type="WormBase" id="F52G2.3"/>
    </source>
</evidence>
<dbReference type="AlphaFoldDB" id="O62256"/>
<evidence type="ECO:0000259" key="2">
    <source>
        <dbReference type="Pfam" id="PF07547"/>
    </source>
</evidence>
<keyword evidence="4" id="KW-1185">Reference proteome</keyword>
<dbReference type="OrthoDB" id="5817259at2759"/>
<dbReference type="Bgee" id="WBGene00009943">
    <property type="expression patterns" value="Expressed in larva and 2 other cell types or tissues"/>
</dbReference>
<evidence type="ECO:0000313" key="4">
    <source>
        <dbReference type="Proteomes" id="UP000001940"/>
    </source>
</evidence>
<dbReference type="AGR" id="WB:WBGene00009943"/>
<dbReference type="UCSC" id="F52G2.3">
    <property type="organism name" value="c. elegans"/>
</dbReference>
<name>O62256_CAEEL</name>
<dbReference type="PeptideAtlas" id="O62256"/>
<dbReference type="STRING" id="6239.F52G2.3.1"/>
<organism evidence="3 4">
    <name type="scientific">Caenorhabditis elegans</name>
    <dbReference type="NCBI Taxonomy" id="6239"/>
    <lineage>
        <taxon>Eukaryota</taxon>
        <taxon>Metazoa</taxon>
        <taxon>Ecdysozoa</taxon>
        <taxon>Nematoda</taxon>
        <taxon>Chromadorea</taxon>
        <taxon>Rhabditida</taxon>
        <taxon>Rhabditina</taxon>
        <taxon>Rhabditomorpha</taxon>
        <taxon>Rhabditoidea</taxon>
        <taxon>Rhabditidae</taxon>
        <taxon>Peloderinae</taxon>
        <taxon>Caenorhabditis</taxon>
    </lineage>
</organism>
<dbReference type="Pfam" id="PF07547">
    <property type="entry name" value="RSD-2"/>
    <property type="match status" value="1"/>
</dbReference>
<dbReference type="CTD" id="178324"/>
<dbReference type="RefSeq" id="NP_502611.2">
    <property type="nucleotide sequence ID" value="NM_070210.5"/>
</dbReference>
<proteinExistence type="evidence at protein level"/>
<feature type="compositionally biased region" description="Polar residues" evidence="1">
    <location>
        <begin position="236"/>
        <end position="261"/>
    </location>
</feature>